<accession>A0A9D3XVP4</accession>
<dbReference type="Proteomes" id="UP000827986">
    <property type="component" value="Unassembled WGS sequence"/>
</dbReference>
<sequence>MRLGVKLTSGRWRQQAGERRARDSHFSLEGNHTALQTQSHNKIQHSLVFHPFQVQYQVNMSERTQPQQPEIVLNPTSDLPTGYFYPSLHVVRVCVFAQYRKAQQRNLVIFQREN</sequence>
<evidence type="ECO:0000313" key="2">
    <source>
        <dbReference type="EMBL" id="KAH1186907.1"/>
    </source>
</evidence>
<feature type="region of interest" description="Disordered" evidence="1">
    <location>
        <begin position="1"/>
        <end position="24"/>
    </location>
</feature>
<dbReference type="AlphaFoldDB" id="A0A9D3XVP4"/>
<name>A0A9D3XVP4_9SAUR</name>
<organism evidence="2 3">
    <name type="scientific">Mauremys mutica</name>
    <name type="common">yellowpond turtle</name>
    <dbReference type="NCBI Taxonomy" id="74926"/>
    <lineage>
        <taxon>Eukaryota</taxon>
        <taxon>Metazoa</taxon>
        <taxon>Chordata</taxon>
        <taxon>Craniata</taxon>
        <taxon>Vertebrata</taxon>
        <taxon>Euteleostomi</taxon>
        <taxon>Archelosauria</taxon>
        <taxon>Testudinata</taxon>
        <taxon>Testudines</taxon>
        <taxon>Cryptodira</taxon>
        <taxon>Durocryptodira</taxon>
        <taxon>Testudinoidea</taxon>
        <taxon>Geoemydidae</taxon>
        <taxon>Geoemydinae</taxon>
        <taxon>Mauremys</taxon>
    </lineage>
</organism>
<protein>
    <submittedName>
        <fullName evidence="2">Uncharacterized protein</fullName>
    </submittedName>
</protein>
<gene>
    <name evidence="2" type="ORF">KIL84_019656</name>
</gene>
<evidence type="ECO:0000256" key="1">
    <source>
        <dbReference type="SAM" id="MobiDB-lite"/>
    </source>
</evidence>
<comment type="caution">
    <text evidence="2">The sequence shown here is derived from an EMBL/GenBank/DDBJ whole genome shotgun (WGS) entry which is preliminary data.</text>
</comment>
<proteinExistence type="predicted"/>
<evidence type="ECO:0000313" key="3">
    <source>
        <dbReference type="Proteomes" id="UP000827986"/>
    </source>
</evidence>
<keyword evidence="3" id="KW-1185">Reference proteome</keyword>
<reference evidence="2" key="1">
    <citation type="submission" date="2021-09" db="EMBL/GenBank/DDBJ databases">
        <title>The genome of Mauremys mutica provides insights into the evolution of semi-aquatic lifestyle.</title>
        <authorList>
            <person name="Gong S."/>
            <person name="Gao Y."/>
        </authorList>
    </citation>
    <scope>NUCLEOTIDE SEQUENCE</scope>
    <source>
        <strain evidence="2">MM-2020</strain>
        <tissue evidence="2">Muscle</tissue>
    </source>
</reference>
<dbReference type="EMBL" id="JAHDVG010000463">
    <property type="protein sequence ID" value="KAH1186907.1"/>
    <property type="molecule type" value="Genomic_DNA"/>
</dbReference>